<name>A0A939KI96_9CLOT</name>
<comment type="caution">
    <text evidence="2">The sequence shown here is derived from an EMBL/GenBank/DDBJ whole genome shotgun (WGS) entry which is preliminary data.</text>
</comment>
<evidence type="ECO:0000313" key="3">
    <source>
        <dbReference type="Proteomes" id="UP000664218"/>
    </source>
</evidence>
<organism evidence="2 3">
    <name type="scientific">Proteiniclasticum aestuarii</name>
    <dbReference type="NCBI Taxonomy" id="2817862"/>
    <lineage>
        <taxon>Bacteria</taxon>
        <taxon>Bacillati</taxon>
        <taxon>Bacillota</taxon>
        <taxon>Clostridia</taxon>
        <taxon>Eubacteriales</taxon>
        <taxon>Clostridiaceae</taxon>
        <taxon>Proteiniclasticum</taxon>
    </lineage>
</organism>
<feature type="domain" description="YkoP-like" evidence="1">
    <location>
        <begin position="2"/>
        <end position="170"/>
    </location>
</feature>
<dbReference type="RefSeq" id="WP_207598404.1">
    <property type="nucleotide sequence ID" value="NZ_JAFNJU010000001.1"/>
</dbReference>
<reference evidence="2" key="1">
    <citation type="submission" date="2021-03" db="EMBL/GenBank/DDBJ databases">
        <title>Proteiniclasticum marinus sp. nov., isolated from tidal flat sediment.</title>
        <authorList>
            <person name="Namirimu T."/>
            <person name="Yang J.-A."/>
            <person name="Yang S.-H."/>
            <person name="Kim Y.-J."/>
            <person name="Kwon K.K."/>
        </authorList>
    </citation>
    <scope>NUCLEOTIDE SEQUENCE</scope>
    <source>
        <strain evidence="2">SCR006</strain>
    </source>
</reference>
<keyword evidence="3" id="KW-1185">Reference proteome</keyword>
<dbReference type="Proteomes" id="UP000664218">
    <property type="component" value="Unassembled WGS sequence"/>
</dbReference>
<dbReference type="EMBL" id="JAFNJU010000001">
    <property type="protein sequence ID" value="MBO1263908.1"/>
    <property type="molecule type" value="Genomic_DNA"/>
</dbReference>
<dbReference type="Pfam" id="PF22790">
    <property type="entry name" value="YkoP"/>
    <property type="match status" value="1"/>
</dbReference>
<accession>A0A939KI96</accession>
<evidence type="ECO:0000313" key="2">
    <source>
        <dbReference type="EMBL" id="MBO1263908.1"/>
    </source>
</evidence>
<sequence>MRIFSRIIAAYDRNIVKLHGWKKVPGSTLEFLYMVPKTYKGNPVRIKDGTVIQKGDRYYEIHIINTNLSKLDTSYGNLFIMLNEELKLIGDHMRRDEAEEYKAVLAVTLLHRLARRAGFTIKDIDNPVMRRLVSTGEVILRTALRKEKDTGPKKKRVAKECWISRNQVLSIET</sequence>
<dbReference type="AlphaFoldDB" id="A0A939KI96"/>
<proteinExistence type="predicted"/>
<evidence type="ECO:0000259" key="1">
    <source>
        <dbReference type="Pfam" id="PF22790"/>
    </source>
</evidence>
<gene>
    <name evidence="2" type="ORF">J3A84_02470</name>
</gene>
<dbReference type="InterPro" id="IPR054467">
    <property type="entry name" value="YkoP-like_dom"/>
</dbReference>
<protein>
    <recommendedName>
        <fullName evidence="1">YkoP-like domain-containing protein</fullName>
    </recommendedName>
</protein>